<dbReference type="PANTHER" id="PTHR31734">
    <property type="entry name" value="AUXIN-RESPONSIVE PROTEIN IAA17"/>
    <property type="match status" value="1"/>
</dbReference>
<dbReference type="STRING" id="200361.A0A453I4R0"/>
<keyword evidence="3" id="KW-0805">Transcription regulation</keyword>
<feature type="compositionally biased region" description="Basic residues" evidence="4">
    <location>
        <begin position="38"/>
        <end position="47"/>
    </location>
</feature>
<feature type="domain" description="AUX/IAA" evidence="5">
    <location>
        <begin position="64"/>
        <end position="134"/>
    </location>
</feature>
<evidence type="ECO:0000256" key="1">
    <source>
        <dbReference type="ARBA" id="ARBA00002159"/>
    </source>
</evidence>
<name>A0A453I4R0_AEGTS</name>
<accession>A0A453I4R0</accession>
<evidence type="ECO:0000313" key="6">
    <source>
        <dbReference type="EnsemblPlants" id="AET4Gv20447200.31"/>
    </source>
</evidence>
<organism evidence="6 7">
    <name type="scientific">Aegilops tauschii subsp. strangulata</name>
    <name type="common">Goatgrass</name>
    <dbReference type="NCBI Taxonomy" id="200361"/>
    <lineage>
        <taxon>Eukaryota</taxon>
        <taxon>Viridiplantae</taxon>
        <taxon>Streptophyta</taxon>
        <taxon>Embryophyta</taxon>
        <taxon>Tracheophyta</taxon>
        <taxon>Spermatophyta</taxon>
        <taxon>Magnoliopsida</taxon>
        <taxon>Liliopsida</taxon>
        <taxon>Poales</taxon>
        <taxon>Poaceae</taxon>
        <taxon>BOP clade</taxon>
        <taxon>Pooideae</taxon>
        <taxon>Triticodae</taxon>
        <taxon>Triticeae</taxon>
        <taxon>Triticinae</taxon>
        <taxon>Aegilops</taxon>
    </lineage>
</organism>
<keyword evidence="3" id="KW-0539">Nucleus</keyword>
<comment type="subcellular location">
    <subcellularLocation>
        <location evidence="3">Nucleus</location>
    </subcellularLocation>
</comment>
<keyword evidence="3" id="KW-0678">Repressor</keyword>
<keyword evidence="3" id="KW-0927">Auxin signaling pathway</keyword>
<dbReference type="AlphaFoldDB" id="A0A453I4R0"/>
<evidence type="ECO:0000259" key="5">
    <source>
        <dbReference type="Pfam" id="PF02309"/>
    </source>
</evidence>
<dbReference type="Gramene" id="AET4Gv20447200.31">
    <property type="protein sequence ID" value="AET4Gv20447200.31"/>
    <property type="gene ID" value="AET4Gv20447200"/>
</dbReference>
<dbReference type="InterPro" id="IPR033389">
    <property type="entry name" value="AUX/IAA_dom"/>
</dbReference>
<keyword evidence="3" id="KW-0804">Transcription</keyword>
<protein>
    <recommendedName>
        <fullName evidence="3">Auxin-responsive protein</fullName>
    </recommendedName>
</protein>
<reference evidence="7" key="2">
    <citation type="journal article" date="2017" name="Nat. Plants">
        <title>The Aegilops tauschii genome reveals multiple impacts of transposons.</title>
        <authorList>
            <person name="Zhao G."/>
            <person name="Zou C."/>
            <person name="Li K."/>
            <person name="Wang K."/>
            <person name="Li T."/>
            <person name="Gao L."/>
            <person name="Zhang X."/>
            <person name="Wang H."/>
            <person name="Yang Z."/>
            <person name="Liu X."/>
            <person name="Jiang W."/>
            <person name="Mao L."/>
            <person name="Kong X."/>
            <person name="Jiao Y."/>
            <person name="Jia J."/>
        </authorList>
    </citation>
    <scope>NUCLEOTIDE SEQUENCE [LARGE SCALE GENOMIC DNA]</scope>
    <source>
        <strain evidence="7">cv. AL8/78</strain>
    </source>
</reference>
<comment type="subunit">
    <text evidence="2 3">Homodimers and heterodimers.</text>
</comment>
<dbReference type="GO" id="GO:0006355">
    <property type="term" value="P:regulation of DNA-templated transcription"/>
    <property type="evidence" value="ECO:0007669"/>
    <property type="project" value="InterPro"/>
</dbReference>
<comment type="similarity">
    <text evidence="3">Belongs to the Aux/IAA family.</text>
</comment>
<evidence type="ECO:0000256" key="4">
    <source>
        <dbReference type="SAM" id="MobiDB-lite"/>
    </source>
</evidence>
<sequence length="134" mass="15004">MPPTSLRPNHCCHRPHPPHPAQPPHSSTAEHPTDMDNHRRRPARRRATPPPTRLLCRAPSIATSRASSPEQASPHTRREQVVGWLPVGSYRKNKQPANATETKAENKGRSEAGWCYVKVSMNGAPYLRKVDLKT</sequence>
<dbReference type="Gene3D" id="3.10.20.90">
    <property type="entry name" value="Phosphatidylinositol 3-kinase Catalytic Subunit, Chain A, domain 1"/>
    <property type="match status" value="1"/>
</dbReference>
<dbReference type="GO" id="GO:0005634">
    <property type="term" value="C:nucleus"/>
    <property type="evidence" value="ECO:0007669"/>
    <property type="project" value="UniProtKB-SubCell"/>
</dbReference>
<comment type="function">
    <text evidence="1 3">Aux/IAA proteins are short-lived transcriptional factors that function as repressors of early auxin response genes at low auxin concentrations.</text>
</comment>
<dbReference type="Pfam" id="PF02309">
    <property type="entry name" value="AUX_IAA"/>
    <property type="match status" value="1"/>
</dbReference>
<reference evidence="6" key="3">
    <citation type="journal article" date="2017" name="Nature">
        <title>Genome sequence of the progenitor of the wheat D genome Aegilops tauschii.</title>
        <authorList>
            <person name="Luo M.C."/>
            <person name="Gu Y.Q."/>
            <person name="Puiu D."/>
            <person name="Wang H."/>
            <person name="Twardziok S.O."/>
            <person name="Deal K.R."/>
            <person name="Huo N."/>
            <person name="Zhu T."/>
            <person name="Wang L."/>
            <person name="Wang Y."/>
            <person name="McGuire P.E."/>
            <person name="Liu S."/>
            <person name="Long H."/>
            <person name="Ramasamy R.K."/>
            <person name="Rodriguez J.C."/>
            <person name="Van S.L."/>
            <person name="Yuan L."/>
            <person name="Wang Z."/>
            <person name="Xia Z."/>
            <person name="Xiao L."/>
            <person name="Anderson O.D."/>
            <person name="Ouyang S."/>
            <person name="Liang Y."/>
            <person name="Zimin A.V."/>
            <person name="Pertea G."/>
            <person name="Qi P."/>
            <person name="Bennetzen J.L."/>
            <person name="Dai X."/>
            <person name="Dawson M.W."/>
            <person name="Muller H.G."/>
            <person name="Kugler K."/>
            <person name="Rivarola-Duarte L."/>
            <person name="Spannagl M."/>
            <person name="Mayer K.F.X."/>
            <person name="Lu F.H."/>
            <person name="Bevan M.W."/>
            <person name="Leroy P."/>
            <person name="Li P."/>
            <person name="You F.M."/>
            <person name="Sun Q."/>
            <person name="Liu Z."/>
            <person name="Lyons E."/>
            <person name="Wicker T."/>
            <person name="Salzberg S.L."/>
            <person name="Devos K.M."/>
            <person name="Dvorak J."/>
        </authorList>
    </citation>
    <scope>NUCLEOTIDE SEQUENCE [LARGE SCALE GENOMIC DNA]</scope>
    <source>
        <strain evidence="6">cv. AL8/78</strain>
    </source>
</reference>
<evidence type="ECO:0000256" key="2">
    <source>
        <dbReference type="ARBA" id="ARBA00011726"/>
    </source>
</evidence>
<reference evidence="6" key="5">
    <citation type="journal article" date="2021" name="G3 (Bethesda)">
        <title>Aegilops tauschii genome assembly Aet v5.0 features greater sequence contiguity and improved annotation.</title>
        <authorList>
            <person name="Wang L."/>
            <person name="Zhu T."/>
            <person name="Rodriguez J.C."/>
            <person name="Deal K.R."/>
            <person name="Dubcovsky J."/>
            <person name="McGuire P.E."/>
            <person name="Lux T."/>
            <person name="Spannagl M."/>
            <person name="Mayer K.F.X."/>
            <person name="Baldrich P."/>
            <person name="Meyers B.C."/>
            <person name="Huo N."/>
            <person name="Gu Y.Q."/>
            <person name="Zhou H."/>
            <person name="Devos K.M."/>
            <person name="Bennetzen J.L."/>
            <person name="Unver T."/>
            <person name="Budak H."/>
            <person name="Gulick P.J."/>
            <person name="Galiba G."/>
            <person name="Kalapos B."/>
            <person name="Nelson D.R."/>
            <person name="Li P."/>
            <person name="You F.M."/>
            <person name="Luo M.C."/>
            <person name="Dvorak J."/>
        </authorList>
    </citation>
    <scope>NUCLEOTIDE SEQUENCE [LARGE SCALE GENOMIC DNA]</scope>
    <source>
        <strain evidence="6">cv. AL8/78</strain>
    </source>
</reference>
<keyword evidence="7" id="KW-1185">Reference proteome</keyword>
<dbReference type="InterPro" id="IPR003311">
    <property type="entry name" value="AUX_IAA"/>
</dbReference>
<dbReference type="PANTHER" id="PTHR31734:SF173">
    <property type="entry name" value="AUXIN-RESPONSIVE PROTEIN IAA19"/>
    <property type="match status" value="1"/>
</dbReference>
<dbReference type="EnsemblPlants" id="AET4Gv20447200.31">
    <property type="protein sequence ID" value="AET4Gv20447200.31"/>
    <property type="gene ID" value="AET4Gv20447200"/>
</dbReference>
<dbReference type="Proteomes" id="UP000015105">
    <property type="component" value="Chromosome 4D"/>
</dbReference>
<feature type="region of interest" description="Disordered" evidence="4">
    <location>
        <begin position="1"/>
        <end position="109"/>
    </location>
</feature>
<reference evidence="6" key="4">
    <citation type="submission" date="2019-03" db="UniProtKB">
        <authorList>
            <consortium name="EnsemblPlants"/>
        </authorList>
    </citation>
    <scope>IDENTIFICATION</scope>
</reference>
<proteinExistence type="inferred from homology"/>
<evidence type="ECO:0000313" key="7">
    <source>
        <dbReference type="Proteomes" id="UP000015105"/>
    </source>
</evidence>
<feature type="compositionally biased region" description="Polar residues" evidence="4">
    <location>
        <begin position="61"/>
        <end position="74"/>
    </location>
</feature>
<dbReference type="GO" id="GO:0009734">
    <property type="term" value="P:auxin-activated signaling pathway"/>
    <property type="evidence" value="ECO:0007669"/>
    <property type="project" value="UniProtKB-UniRule"/>
</dbReference>
<reference evidence="7" key="1">
    <citation type="journal article" date="2014" name="Science">
        <title>Ancient hybridizations among the ancestral genomes of bread wheat.</title>
        <authorList>
            <consortium name="International Wheat Genome Sequencing Consortium,"/>
            <person name="Marcussen T."/>
            <person name="Sandve S.R."/>
            <person name="Heier L."/>
            <person name="Spannagl M."/>
            <person name="Pfeifer M."/>
            <person name="Jakobsen K.S."/>
            <person name="Wulff B.B."/>
            <person name="Steuernagel B."/>
            <person name="Mayer K.F."/>
            <person name="Olsen O.A."/>
        </authorList>
    </citation>
    <scope>NUCLEOTIDE SEQUENCE [LARGE SCALE GENOMIC DNA]</scope>
    <source>
        <strain evidence="7">cv. AL8/78</strain>
    </source>
</reference>
<evidence type="ECO:0000256" key="3">
    <source>
        <dbReference type="RuleBase" id="RU004549"/>
    </source>
</evidence>